<reference evidence="1 2" key="1">
    <citation type="journal article" date="2019" name="Sci. Rep.">
        <title>Orb-weaving spider Araneus ventricosus genome elucidates the spidroin gene catalogue.</title>
        <authorList>
            <person name="Kono N."/>
            <person name="Nakamura H."/>
            <person name="Ohtoshi R."/>
            <person name="Moran D.A.P."/>
            <person name="Shinohara A."/>
            <person name="Yoshida Y."/>
            <person name="Fujiwara M."/>
            <person name="Mori M."/>
            <person name="Tomita M."/>
            <person name="Arakawa K."/>
        </authorList>
    </citation>
    <scope>NUCLEOTIDE SEQUENCE [LARGE SCALE GENOMIC DNA]</scope>
</reference>
<evidence type="ECO:0000313" key="1">
    <source>
        <dbReference type="EMBL" id="GBL83356.1"/>
    </source>
</evidence>
<evidence type="ECO:0000313" key="2">
    <source>
        <dbReference type="Proteomes" id="UP000499080"/>
    </source>
</evidence>
<dbReference type="Proteomes" id="UP000499080">
    <property type="component" value="Unassembled WGS sequence"/>
</dbReference>
<dbReference type="AlphaFoldDB" id="A0A4Y2AW92"/>
<proteinExistence type="predicted"/>
<protein>
    <submittedName>
        <fullName evidence="1">Uncharacterized protein</fullName>
    </submittedName>
</protein>
<organism evidence="1 2">
    <name type="scientific">Araneus ventricosus</name>
    <name type="common">Orbweaver spider</name>
    <name type="synonym">Epeira ventricosa</name>
    <dbReference type="NCBI Taxonomy" id="182803"/>
    <lineage>
        <taxon>Eukaryota</taxon>
        <taxon>Metazoa</taxon>
        <taxon>Ecdysozoa</taxon>
        <taxon>Arthropoda</taxon>
        <taxon>Chelicerata</taxon>
        <taxon>Arachnida</taxon>
        <taxon>Araneae</taxon>
        <taxon>Araneomorphae</taxon>
        <taxon>Entelegynae</taxon>
        <taxon>Araneoidea</taxon>
        <taxon>Araneidae</taxon>
        <taxon>Araneus</taxon>
    </lineage>
</organism>
<sequence length="103" mass="12114">MFFLTILHSVLDACNKETKLARYMKAPMIQFRLQYHKIAGLRPDSTRLHIRLNARLVRKAFVLMYSCEGDIIYAMEKSTMKRKISVCARNTRQMNLTLNKNTM</sequence>
<comment type="caution">
    <text evidence="1">The sequence shown here is derived from an EMBL/GenBank/DDBJ whole genome shotgun (WGS) entry which is preliminary data.</text>
</comment>
<dbReference type="EMBL" id="BGPR01000032">
    <property type="protein sequence ID" value="GBL83356.1"/>
    <property type="molecule type" value="Genomic_DNA"/>
</dbReference>
<name>A0A4Y2AW92_ARAVE</name>
<accession>A0A4Y2AW92</accession>
<gene>
    <name evidence="1" type="ORF">AVEN_110668_1</name>
</gene>
<keyword evidence="2" id="KW-1185">Reference proteome</keyword>